<organism evidence="1 2">
    <name type="scientific">Trichomonas vaginalis (strain ATCC PRA-98 / G3)</name>
    <dbReference type="NCBI Taxonomy" id="412133"/>
    <lineage>
        <taxon>Eukaryota</taxon>
        <taxon>Metamonada</taxon>
        <taxon>Parabasalia</taxon>
        <taxon>Trichomonadida</taxon>
        <taxon>Trichomonadidae</taxon>
        <taxon>Trichomonas</taxon>
    </lineage>
</organism>
<dbReference type="GO" id="GO:0000340">
    <property type="term" value="F:RNA 7-methylguanosine cap binding"/>
    <property type="evidence" value="ECO:0000318"/>
    <property type="project" value="GO_Central"/>
</dbReference>
<dbReference type="Proteomes" id="UP000001542">
    <property type="component" value="Unassembled WGS sequence"/>
</dbReference>
<dbReference type="RefSeq" id="XP_001324915.1">
    <property type="nucleotide sequence ID" value="XM_001324880.1"/>
</dbReference>
<dbReference type="InterPro" id="IPR008081">
    <property type="entry name" value="Cytoplasmic_FMR1-int"/>
</dbReference>
<dbReference type="GO" id="GO:0031267">
    <property type="term" value="F:small GTPase binding"/>
    <property type="evidence" value="ECO:0007669"/>
    <property type="project" value="InterPro"/>
</dbReference>
<dbReference type="STRING" id="5722.A2E3Q4"/>
<proteinExistence type="predicted"/>
<dbReference type="GO" id="GO:0000902">
    <property type="term" value="P:cell morphogenesis"/>
    <property type="evidence" value="ECO:0000318"/>
    <property type="project" value="GO_Central"/>
</dbReference>
<reference evidence="1" key="1">
    <citation type="submission" date="2006-10" db="EMBL/GenBank/DDBJ databases">
        <authorList>
            <person name="Amadeo P."/>
            <person name="Zhao Q."/>
            <person name="Wortman J."/>
            <person name="Fraser-Liggett C."/>
            <person name="Carlton J."/>
        </authorList>
    </citation>
    <scope>NUCLEOTIDE SEQUENCE</scope>
    <source>
        <strain evidence="1">G3</strain>
    </source>
</reference>
<reference evidence="1" key="2">
    <citation type="journal article" date="2007" name="Science">
        <title>Draft genome sequence of the sexually transmitted pathogen Trichomonas vaginalis.</title>
        <authorList>
            <person name="Carlton J.M."/>
            <person name="Hirt R.P."/>
            <person name="Silva J.C."/>
            <person name="Delcher A.L."/>
            <person name="Schatz M."/>
            <person name="Zhao Q."/>
            <person name="Wortman J.R."/>
            <person name="Bidwell S.L."/>
            <person name="Alsmark U.C.M."/>
            <person name="Besteiro S."/>
            <person name="Sicheritz-Ponten T."/>
            <person name="Noel C.J."/>
            <person name="Dacks J.B."/>
            <person name="Foster P.G."/>
            <person name="Simillion C."/>
            <person name="Van de Peer Y."/>
            <person name="Miranda-Saavedra D."/>
            <person name="Barton G.J."/>
            <person name="Westrop G.D."/>
            <person name="Mueller S."/>
            <person name="Dessi D."/>
            <person name="Fiori P.L."/>
            <person name="Ren Q."/>
            <person name="Paulsen I."/>
            <person name="Zhang H."/>
            <person name="Bastida-Corcuera F.D."/>
            <person name="Simoes-Barbosa A."/>
            <person name="Brown M.T."/>
            <person name="Hayes R.D."/>
            <person name="Mukherjee M."/>
            <person name="Okumura C.Y."/>
            <person name="Schneider R."/>
            <person name="Smith A.J."/>
            <person name="Vanacova S."/>
            <person name="Villalvazo M."/>
            <person name="Haas B.J."/>
            <person name="Pertea M."/>
            <person name="Feldblyum T.V."/>
            <person name="Utterback T.R."/>
            <person name="Shu C.L."/>
            <person name="Osoegawa K."/>
            <person name="de Jong P.J."/>
            <person name="Hrdy I."/>
            <person name="Horvathova L."/>
            <person name="Zubacova Z."/>
            <person name="Dolezal P."/>
            <person name="Malik S.B."/>
            <person name="Logsdon J.M. Jr."/>
            <person name="Henze K."/>
            <person name="Gupta A."/>
            <person name="Wang C.C."/>
            <person name="Dunne R.L."/>
            <person name="Upcroft J.A."/>
            <person name="Upcroft P."/>
            <person name="White O."/>
            <person name="Salzberg S.L."/>
            <person name="Tang P."/>
            <person name="Chiu C.-H."/>
            <person name="Lee Y.-S."/>
            <person name="Embley T.M."/>
            <person name="Coombs G.H."/>
            <person name="Mottram J.C."/>
            <person name="Tachezy J."/>
            <person name="Fraser-Liggett C.M."/>
            <person name="Johnson P.J."/>
        </authorList>
    </citation>
    <scope>NUCLEOTIDE SEQUENCE [LARGE SCALE GENOMIC DNA]</scope>
    <source>
        <strain evidence="1">G3</strain>
    </source>
</reference>
<name>A2E3Q4_TRIV3</name>
<dbReference type="EMBL" id="DS113297">
    <property type="protein sequence ID" value="EAY12692.1"/>
    <property type="molecule type" value="Genomic_DNA"/>
</dbReference>
<evidence type="ECO:0000313" key="2">
    <source>
        <dbReference type="Proteomes" id="UP000001542"/>
    </source>
</evidence>
<evidence type="ECO:0008006" key="3">
    <source>
        <dbReference type="Google" id="ProtNLM"/>
    </source>
</evidence>
<dbReference type="VEuPathDB" id="TrichDB:TVAGG3_0507700"/>
<dbReference type="VEuPathDB" id="TrichDB:TVAG_283380"/>
<dbReference type="AlphaFoldDB" id="A2E3Q4"/>
<evidence type="ECO:0000313" key="1">
    <source>
        <dbReference type="EMBL" id="EAY12692.1"/>
    </source>
</evidence>
<gene>
    <name evidence="1" type="ORF">TVAG_117140</name>
</gene>
<dbReference type="GO" id="GO:0006417">
    <property type="term" value="P:regulation of translation"/>
    <property type="evidence" value="ECO:0000318"/>
    <property type="project" value="GO_Central"/>
</dbReference>
<dbReference type="InParanoid" id="A2E3Q4"/>
<dbReference type="OrthoDB" id="10265867at2759"/>
<dbReference type="PRINTS" id="PR01698">
    <property type="entry name" value="CYTOFMRPINTP"/>
</dbReference>
<accession>A2E3Q4</accession>
<dbReference type="GO" id="GO:0030833">
    <property type="term" value="P:regulation of actin filament polymerization"/>
    <property type="evidence" value="ECO:0007669"/>
    <property type="project" value="InterPro"/>
</dbReference>
<dbReference type="GO" id="GO:0031209">
    <property type="term" value="C:SCAR complex"/>
    <property type="evidence" value="ECO:0000318"/>
    <property type="project" value="GO_Central"/>
</dbReference>
<protein>
    <recommendedName>
        <fullName evidence="3">CYRIA/CYRIB Rac1 binding domain-containing protein</fullName>
    </recommendedName>
</protein>
<keyword evidence="2" id="KW-1185">Reference proteome</keyword>
<dbReference type="eggNOG" id="KOG3534">
    <property type="taxonomic scope" value="Eukaryota"/>
</dbReference>
<dbReference type="PANTHER" id="PTHR12195">
    <property type="entry name" value="CYTOPLASMIC FMR1-INTERACTING PROTEIN-RELATED"/>
    <property type="match status" value="1"/>
</dbReference>
<dbReference type="Pfam" id="PF05994">
    <property type="entry name" value="FragX_IP"/>
    <property type="match status" value="1"/>
</dbReference>
<dbReference type="KEGG" id="tva:4770660"/>
<sequence length="1160" mass="131980">MTENLETVQLDSTSPMSSPNSVFLHIEDETVADHTLYQTISNLSAATELSFCTEANNISNLFDIVLSKIYGRRSVSNILEKRLIRKPENEKQISENVTPILSSTLDIIEKCLEICSKLQTFLGKFLKQLNEPNGIYSDVILTQICNIIYKSVAADQMLIKKSSIKKDINELQKFLTRDAISRLDIRIKSCSNWLSQKLAIEKTLETEFKKYADLSRIINIMWAYLNKILQERSLCQPNLHFAAITSLIFFVNLSPDTFTLMNVIPTIRDYIETNPYVPLYHELSLGSFEQLQSLPAFQSESFTSRSQQPPQIITDLRKEFEDISQIISSYLTRKTAAPNTDFLNAVVRAFKLLNYTKAVLRQQYVEKLAKPPAQPDSFKSYERAIRYGYTEPELSSMLQLLSHCRDLHDLLRSNAPFIYESVSLSISVIWQDFIKHKLAKCYIHTQRDKDKLSEIIETLRSIGTHYDQGEKWSMKEKGMKDEAMKGRISEDLYSPNPQLIEFVRIQVQHLANPYGEYMIKTGRAFAHSQAIRDKEVGYINEFVTSSFDWTDILAFDQLLEQSVVQSDFYFKEVELEVNGVVNFPVKASLPYILAQFALQNYKSPELTELIFYPLSIYDDALNTATKIHKSGLMVEEIKSEGIVCVETLKALISDFTFNAFRAFSTLRQFPDKLRTYVAEKLPQQYKMPISKAYRLRTIIQQNRFHFLAKNINLIQLIAQKVDDNMNNAVIQLFKLAKTHGLTASLAISHGLDALKDAHRLLTENGLPLLPFTSIERSAKNDTFPLGFISEYFKNTTQHLFKEIIPNYTLAINPHRFIPNKNVTLRSESLGSNEIGKIMQYATESSLAFVTVSHFTFFARQCSEGTLALIMKYINSSVEKTYTNFVNAYLPLKSRISRCKDSPYGTAAKGVYAKYESSYKYLQDDTAIDSVLHALQGLGNLFVALEMLDEAFVIKRFSLSHALAVLKSKDDNRKGLEKLFDDTFSKSVATISTTSPDVAKETAGMCLRFGIHCLIKEIMKNPEVLDEQLITDRESCHKMPPFNQMKGFASMWSIIEFVFCLIEANKMPGKDKGLVKYGVGVTCGAAILCLATDQTALAKVLSIGVKISRASNVETEETFEPLVKFNNIYCVVKAAFDWAITFFKPSVEIMKKYIELKGAQE</sequence>